<dbReference type="OrthoDB" id="6344756at2759"/>
<proteinExistence type="predicted"/>
<evidence type="ECO:0000313" key="1">
    <source>
        <dbReference type="EMBL" id="VVC25084.1"/>
    </source>
</evidence>
<accession>A0A5E4M5E1</accession>
<evidence type="ECO:0000313" key="2">
    <source>
        <dbReference type="Proteomes" id="UP000325440"/>
    </source>
</evidence>
<reference evidence="1 2" key="1">
    <citation type="submission" date="2019-08" db="EMBL/GenBank/DDBJ databases">
        <authorList>
            <person name="Alioto T."/>
            <person name="Alioto T."/>
            <person name="Gomez Garrido J."/>
        </authorList>
    </citation>
    <scope>NUCLEOTIDE SEQUENCE [LARGE SCALE GENOMIC DNA]</scope>
</reference>
<dbReference type="EMBL" id="CABPRJ010000008">
    <property type="protein sequence ID" value="VVC25084.1"/>
    <property type="molecule type" value="Genomic_DNA"/>
</dbReference>
<dbReference type="Proteomes" id="UP000325440">
    <property type="component" value="Unassembled WGS sequence"/>
</dbReference>
<organism evidence="1 2">
    <name type="scientific">Cinara cedri</name>
    <dbReference type="NCBI Taxonomy" id="506608"/>
    <lineage>
        <taxon>Eukaryota</taxon>
        <taxon>Metazoa</taxon>
        <taxon>Ecdysozoa</taxon>
        <taxon>Arthropoda</taxon>
        <taxon>Hexapoda</taxon>
        <taxon>Insecta</taxon>
        <taxon>Pterygota</taxon>
        <taxon>Neoptera</taxon>
        <taxon>Paraneoptera</taxon>
        <taxon>Hemiptera</taxon>
        <taxon>Sternorrhyncha</taxon>
        <taxon>Aphidomorpha</taxon>
        <taxon>Aphidoidea</taxon>
        <taxon>Aphididae</taxon>
        <taxon>Lachninae</taxon>
        <taxon>Cinara</taxon>
    </lineage>
</organism>
<name>A0A5E4M5E1_9HEMI</name>
<dbReference type="AlphaFoldDB" id="A0A5E4M5E1"/>
<gene>
    <name evidence="1" type="ORF">CINCED_3A003335</name>
</gene>
<sequence length="119" mass="13027">MPFTKIGGGGLIELTELGVPKGFRNCQRFLITPISGTTIIDNYEIHPTNLLNSTDKLQSTCDLLNCGYDICSGKETPCLIESAATPFTIRVQFGPGDKEENPDDNLGVCIRYQQQKCSP</sequence>
<keyword evidence="2" id="KW-1185">Reference proteome</keyword>
<protein>
    <submittedName>
        <fullName evidence="1">Uncharacterized protein</fullName>
    </submittedName>
</protein>